<evidence type="ECO:0000259" key="1">
    <source>
        <dbReference type="PROSITE" id="PS50404"/>
    </source>
</evidence>
<proteinExistence type="predicted"/>
<evidence type="ECO:0000313" key="4">
    <source>
        <dbReference type="Proteomes" id="UP001526430"/>
    </source>
</evidence>
<protein>
    <submittedName>
        <fullName evidence="3">Glutathione S-transferase family protein</fullName>
    </submittedName>
</protein>
<dbReference type="SUPFAM" id="SSF47616">
    <property type="entry name" value="GST C-terminal domain-like"/>
    <property type="match status" value="1"/>
</dbReference>
<dbReference type="SFLD" id="SFLDG01150">
    <property type="entry name" value="Main.1:_Beta-like"/>
    <property type="match status" value="1"/>
</dbReference>
<name>A0ABT3P059_9PROT</name>
<dbReference type="SUPFAM" id="SSF52833">
    <property type="entry name" value="Thioredoxin-like"/>
    <property type="match status" value="1"/>
</dbReference>
<organism evidence="3 4">
    <name type="scientific">Sabulicella glaciei</name>
    <dbReference type="NCBI Taxonomy" id="2984948"/>
    <lineage>
        <taxon>Bacteria</taxon>
        <taxon>Pseudomonadati</taxon>
        <taxon>Pseudomonadota</taxon>
        <taxon>Alphaproteobacteria</taxon>
        <taxon>Acetobacterales</taxon>
        <taxon>Acetobacteraceae</taxon>
        <taxon>Sabulicella</taxon>
    </lineage>
</organism>
<dbReference type="InterPro" id="IPR010987">
    <property type="entry name" value="Glutathione-S-Trfase_C-like"/>
</dbReference>
<dbReference type="SFLD" id="SFLDS00019">
    <property type="entry name" value="Glutathione_Transferase_(cytos"/>
    <property type="match status" value="1"/>
</dbReference>
<dbReference type="RefSeq" id="WP_301592001.1">
    <property type="nucleotide sequence ID" value="NZ_JAPFQI010000021.1"/>
</dbReference>
<accession>A0ABT3P059</accession>
<feature type="domain" description="GST N-terminal" evidence="1">
    <location>
        <begin position="1"/>
        <end position="91"/>
    </location>
</feature>
<dbReference type="PROSITE" id="PS50405">
    <property type="entry name" value="GST_CTER"/>
    <property type="match status" value="1"/>
</dbReference>
<dbReference type="PANTHER" id="PTHR44051:SF8">
    <property type="entry name" value="GLUTATHIONE S-TRANSFERASE GSTA"/>
    <property type="match status" value="1"/>
</dbReference>
<dbReference type="Proteomes" id="UP001526430">
    <property type="component" value="Unassembled WGS sequence"/>
</dbReference>
<keyword evidence="4" id="KW-1185">Reference proteome</keyword>
<dbReference type="InterPro" id="IPR036249">
    <property type="entry name" value="Thioredoxin-like_sf"/>
</dbReference>
<dbReference type="Pfam" id="PF13409">
    <property type="entry name" value="GST_N_2"/>
    <property type="match status" value="1"/>
</dbReference>
<dbReference type="CDD" id="cd03207">
    <property type="entry name" value="GST_C_8"/>
    <property type="match status" value="1"/>
</dbReference>
<dbReference type="Gene3D" id="3.40.30.10">
    <property type="entry name" value="Glutaredoxin"/>
    <property type="match status" value="1"/>
</dbReference>
<reference evidence="3 4" key="1">
    <citation type="submission" date="2022-10" db="EMBL/GenBank/DDBJ databases">
        <title>Roseococcus glaciei nov., sp. nov., isolated from glacier.</title>
        <authorList>
            <person name="Liu Q."/>
            <person name="Xin Y.-H."/>
        </authorList>
    </citation>
    <scope>NUCLEOTIDE SEQUENCE [LARGE SCALE GENOMIC DNA]</scope>
    <source>
        <strain evidence="3 4">MDT2-1-1</strain>
    </source>
</reference>
<comment type="caution">
    <text evidence="3">The sequence shown here is derived from an EMBL/GenBank/DDBJ whole genome shotgun (WGS) entry which is preliminary data.</text>
</comment>
<feature type="domain" description="GST C-terminal" evidence="2">
    <location>
        <begin position="95"/>
        <end position="218"/>
    </location>
</feature>
<dbReference type="PANTHER" id="PTHR44051">
    <property type="entry name" value="GLUTATHIONE S-TRANSFERASE-RELATED"/>
    <property type="match status" value="1"/>
</dbReference>
<dbReference type="PROSITE" id="PS50404">
    <property type="entry name" value="GST_NTER"/>
    <property type="match status" value="1"/>
</dbReference>
<evidence type="ECO:0000313" key="3">
    <source>
        <dbReference type="EMBL" id="MCW8087797.1"/>
    </source>
</evidence>
<evidence type="ECO:0000259" key="2">
    <source>
        <dbReference type="PROSITE" id="PS50405"/>
    </source>
</evidence>
<dbReference type="InterPro" id="IPR036282">
    <property type="entry name" value="Glutathione-S-Trfase_C_sf"/>
</dbReference>
<dbReference type="Pfam" id="PF00043">
    <property type="entry name" value="GST_C"/>
    <property type="match status" value="1"/>
</dbReference>
<dbReference type="InterPro" id="IPR004045">
    <property type="entry name" value="Glutathione_S-Trfase_N"/>
</dbReference>
<gene>
    <name evidence="3" type="ORF">OF850_19495</name>
</gene>
<sequence>MVTIHGVLRSRASRNVWLLKELGVPFRHVPVIQGYRLPDASAHDAPLNTTSAEFRAVNPNGRIPAMEDDGLVLCESLAINLYLAKKHGGPLAPKDLAEDGLMTQWSIWAMTEAEPHTINVLYHRVGYPPEQRDAAVAEAAIAALRQPFAVLDEALAKDGWLVGGRFTVADLNLAEVFRYAQPAPELFEAAPRAKAWLAACQARPAFREMMAEREKEPA</sequence>
<dbReference type="Gene3D" id="1.20.1050.10">
    <property type="match status" value="1"/>
</dbReference>
<dbReference type="CDD" id="cd03046">
    <property type="entry name" value="GST_N_GTT1_like"/>
    <property type="match status" value="1"/>
</dbReference>
<dbReference type="InterPro" id="IPR004046">
    <property type="entry name" value="GST_C"/>
</dbReference>
<dbReference type="InterPro" id="IPR040079">
    <property type="entry name" value="Glutathione_S-Trfase"/>
</dbReference>
<dbReference type="SFLD" id="SFLDG00358">
    <property type="entry name" value="Main_(cytGST)"/>
    <property type="match status" value="1"/>
</dbReference>
<dbReference type="EMBL" id="JAPFQI010000021">
    <property type="protein sequence ID" value="MCW8087797.1"/>
    <property type="molecule type" value="Genomic_DNA"/>
</dbReference>